<comment type="caution">
    <text evidence="2">The sequence shown here is derived from an EMBL/GenBank/DDBJ whole genome shotgun (WGS) entry which is preliminary data.</text>
</comment>
<keyword evidence="3" id="KW-1185">Reference proteome</keyword>
<dbReference type="AlphaFoldDB" id="A0A918DDD3"/>
<dbReference type="EMBL" id="BMLP01000002">
    <property type="protein sequence ID" value="GGO30912.1"/>
    <property type="molecule type" value="Genomic_DNA"/>
</dbReference>
<evidence type="ECO:0008006" key="4">
    <source>
        <dbReference type="Google" id="ProtNLM"/>
    </source>
</evidence>
<sequence>MNGANKILTVSYGTFSCTLEGFEDPFSMMKAIAEYFRELAAEDRYFGAEPPTPDAAMLHRLAEREIQRRVEAKIKENGVILRARNDDEPDAAADEMPAAAMAAVSMPMSQPSPIAEQPTPADSVAARLSRIRSRETPIDARTVPAYDEDEDTPVARMAPMPEPEADFGAEVDLVALTASVAEAALAEPEVETAAEAQTEIEATGIEAFTEDDEAQFDAAEAAPEVADLAAAIDLSGDDTVSAILARLSSDDEGQTQDDDFAETSADVAEAAQLDVDDSDEPYAEDLAGPEVAADDEDEDDFEDETIELAASGEEGTTDEAAEDDAGAVLPGRIQRARARIVRLRPADVADAEVVDEAPETAALEDKPVAEEPGRVIRPARPARPQQDPDRSFSAPPPQHPRFDALADESDPAVSRLLAETNSQMEGIENRRRLSAIQHLKAAVAATVAERRAGAAKPVNEEDRIDPYRSVLSRIMRPNQAAGSDEPAEIVKDEAPSEAPAKAPAMAPLVLVSAQRIDLPKTDNVTALRTMQLTNPARPPVLLTELVTREEDEVQPETTDYVDVGDEAALFSDVKGFAEFAERLGAENLPALLEAAAAYAACIEGRTYFSRPQIMRQVDAMTGESATREDALRSFGALLRTGRIIKVKRGQYALSDENDLLAEARKLVG</sequence>
<reference evidence="2 3" key="1">
    <citation type="journal article" date="2014" name="Int. J. Syst. Evol. Microbiol.">
        <title>Complete genome sequence of Corynebacterium casei LMG S-19264T (=DSM 44701T), isolated from a smear-ripened cheese.</title>
        <authorList>
            <consortium name="US DOE Joint Genome Institute (JGI-PGF)"/>
            <person name="Walter F."/>
            <person name="Albersmeier A."/>
            <person name="Kalinowski J."/>
            <person name="Ruckert C."/>
        </authorList>
    </citation>
    <scope>NUCLEOTIDE SEQUENCE [LARGE SCALE GENOMIC DNA]</scope>
    <source>
        <strain evidence="2 3">CGMCC 1.7029</strain>
    </source>
</reference>
<dbReference type="PROSITE" id="PS51257">
    <property type="entry name" value="PROKAR_LIPOPROTEIN"/>
    <property type="match status" value="1"/>
</dbReference>
<evidence type="ECO:0000256" key="1">
    <source>
        <dbReference type="SAM" id="MobiDB-lite"/>
    </source>
</evidence>
<proteinExistence type="predicted"/>
<gene>
    <name evidence="2" type="ORF">GCM10010991_16220</name>
</gene>
<evidence type="ECO:0000313" key="2">
    <source>
        <dbReference type="EMBL" id="GGO30912.1"/>
    </source>
</evidence>
<dbReference type="Proteomes" id="UP000598196">
    <property type="component" value="Unassembled WGS sequence"/>
</dbReference>
<protein>
    <recommendedName>
        <fullName evidence="4">Lipoprotein</fullName>
    </recommendedName>
</protein>
<feature type="compositionally biased region" description="Basic and acidic residues" evidence="1">
    <location>
        <begin position="363"/>
        <end position="374"/>
    </location>
</feature>
<organism evidence="2 3">
    <name type="scientific">Gemmobacter aquaticus</name>
    <dbReference type="NCBI Taxonomy" id="490185"/>
    <lineage>
        <taxon>Bacteria</taxon>
        <taxon>Pseudomonadati</taxon>
        <taxon>Pseudomonadota</taxon>
        <taxon>Alphaproteobacteria</taxon>
        <taxon>Rhodobacterales</taxon>
        <taxon>Paracoccaceae</taxon>
        <taxon>Gemmobacter</taxon>
    </lineage>
</organism>
<feature type="region of interest" description="Disordered" evidence="1">
    <location>
        <begin position="357"/>
        <end position="409"/>
    </location>
</feature>
<name>A0A918DDD3_9RHOB</name>
<evidence type="ECO:0000313" key="3">
    <source>
        <dbReference type="Proteomes" id="UP000598196"/>
    </source>
</evidence>
<accession>A0A918DDD3</accession>